<dbReference type="Proteomes" id="UP001375240">
    <property type="component" value="Unassembled WGS sequence"/>
</dbReference>
<evidence type="ECO:0000256" key="1">
    <source>
        <dbReference type="ARBA" id="ARBA00004123"/>
    </source>
</evidence>
<dbReference type="InterPro" id="IPR027417">
    <property type="entry name" value="P-loop_NTPase"/>
</dbReference>
<accession>A0AAV9USY9</accession>
<dbReference type="SUPFAM" id="SSF52540">
    <property type="entry name" value="P-loop containing nucleoside triphosphate hydrolases"/>
    <property type="match status" value="1"/>
</dbReference>
<evidence type="ECO:0000256" key="6">
    <source>
        <dbReference type="ARBA" id="ARBA00022777"/>
    </source>
</evidence>
<keyword evidence="7" id="KW-0067">ATP-binding</keyword>
<keyword evidence="6" id="KW-0418">Kinase</keyword>
<evidence type="ECO:0000313" key="11">
    <source>
        <dbReference type="Proteomes" id="UP001375240"/>
    </source>
</evidence>
<keyword evidence="3" id="KW-0963">Cytoplasm</keyword>
<evidence type="ECO:0000256" key="8">
    <source>
        <dbReference type="ARBA" id="ARBA00023242"/>
    </source>
</evidence>
<dbReference type="GO" id="GO:0016301">
    <property type="term" value="F:kinase activity"/>
    <property type="evidence" value="ECO:0007669"/>
    <property type="project" value="UniProtKB-KW"/>
</dbReference>
<evidence type="ECO:0000256" key="4">
    <source>
        <dbReference type="ARBA" id="ARBA00022679"/>
    </source>
</evidence>
<evidence type="ECO:0008006" key="12">
    <source>
        <dbReference type="Google" id="ProtNLM"/>
    </source>
</evidence>
<evidence type="ECO:0000313" key="10">
    <source>
        <dbReference type="EMBL" id="KAK6344346.1"/>
    </source>
</evidence>
<protein>
    <recommendedName>
        <fullName evidence="12">P-loop containing nucleoside triphosphate hydrolase protein</fullName>
    </recommendedName>
</protein>
<proteinExistence type="inferred from homology"/>
<name>A0AAV9USY9_9PEZI</name>
<dbReference type="AlphaFoldDB" id="A0AAV9USY9"/>
<sequence>MSSLDINKDSAVLSFLLPLLEHHKSSEAPRRPLIVGLTGLQGSGKSHLVSSLATTLSSRPHNLRVAVFSIDDVYHPFSKLEELRLSHPENKLLAHRGEPGTHDLVLARETLDNLLAGRDTSIPSFDKSLNDGKGDRVPRDQWRVVQGLVDIVIFEGWCVGFRAIDDGEVETKWRKAKEADVGVIGEHSLADLLWVNEQLRAYDVLTNQFDAFVHLDAQELSYVYNWRLEQEHAMITVKGTGMTDEQVVEFINGYIPGYELYLDRVREGVVRKHNDGLKRNLRIVMGKQRETVETIIL</sequence>
<comment type="caution">
    <text evidence="10">The sequence shown here is derived from an EMBL/GenBank/DDBJ whole genome shotgun (WGS) entry which is preliminary data.</text>
</comment>
<evidence type="ECO:0000256" key="9">
    <source>
        <dbReference type="ARBA" id="ARBA00061312"/>
    </source>
</evidence>
<keyword evidence="8" id="KW-0539">Nucleus</keyword>
<dbReference type="EMBL" id="JAVHNQ010000006">
    <property type="protein sequence ID" value="KAK6344346.1"/>
    <property type="molecule type" value="Genomic_DNA"/>
</dbReference>
<comment type="subcellular location">
    <subcellularLocation>
        <location evidence="2">Cytoplasm</location>
    </subcellularLocation>
    <subcellularLocation>
        <location evidence="1">Nucleus</location>
    </subcellularLocation>
</comment>
<gene>
    <name evidence="10" type="ORF">TWF696_007985</name>
</gene>
<evidence type="ECO:0000256" key="5">
    <source>
        <dbReference type="ARBA" id="ARBA00022741"/>
    </source>
</evidence>
<dbReference type="FunFam" id="3.40.50.300:FF:001691">
    <property type="entry name" value="Probable ATP-dependent kinase TDA10"/>
    <property type="match status" value="1"/>
</dbReference>
<dbReference type="PANTHER" id="PTHR10285">
    <property type="entry name" value="URIDINE KINASE"/>
    <property type="match status" value="1"/>
</dbReference>
<dbReference type="Gene3D" id="3.40.50.300">
    <property type="entry name" value="P-loop containing nucleotide triphosphate hydrolases"/>
    <property type="match status" value="1"/>
</dbReference>
<dbReference type="GO" id="GO:0005524">
    <property type="term" value="F:ATP binding"/>
    <property type="evidence" value="ECO:0007669"/>
    <property type="project" value="UniProtKB-KW"/>
</dbReference>
<evidence type="ECO:0000256" key="3">
    <source>
        <dbReference type="ARBA" id="ARBA00022490"/>
    </source>
</evidence>
<evidence type="ECO:0000256" key="2">
    <source>
        <dbReference type="ARBA" id="ARBA00004496"/>
    </source>
</evidence>
<dbReference type="GO" id="GO:0005634">
    <property type="term" value="C:nucleus"/>
    <property type="evidence" value="ECO:0007669"/>
    <property type="project" value="UniProtKB-SubCell"/>
</dbReference>
<comment type="similarity">
    <text evidence="9">Belongs to the GLYK kinase family.</text>
</comment>
<dbReference type="GO" id="GO:0005737">
    <property type="term" value="C:cytoplasm"/>
    <property type="evidence" value="ECO:0007669"/>
    <property type="project" value="UniProtKB-SubCell"/>
</dbReference>
<reference evidence="10 11" key="1">
    <citation type="submission" date="2019-10" db="EMBL/GenBank/DDBJ databases">
        <authorList>
            <person name="Palmer J.M."/>
        </authorList>
    </citation>
    <scope>NUCLEOTIDE SEQUENCE [LARGE SCALE GENOMIC DNA]</scope>
    <source>
        <strain evidence="10 11">TWF696</strain>
    </source>
</reference>
<keyword evidence="5" id="KW-0547">Nucleotide-binding</keyword>
<keyword evidence="4" id="KW-0808">Transferase</keyword>
<organism evidence="10 11">
    <name type="scientific">Orbilia brochopaga</name>
    <dbReference type="NCBI Taxonomy" id="3140254"/>
    <lineage>
        <taxon>Eukaryota</taxon>
        <taxon>Fungi</taxon>
        <taxon>Dikarya</taxon>
        <taxon>Ascomycota</taxon>
        <taxon>Pezizomycotina</taxon>
        <taxon>Orbiliomycetes</taxon>
        <taxon>Orbiliales</taxon>
        <taxon>Orbiliaceae</taxon>
        <taxon>Orbilia</taxon>
    </lineage>
</organism>
<keyword evidence="11" id="KW-1185">Reference proteome</keyword>
<evidence type="ECO:0000256" key="7">
    <source>
        <dbReference type="ARBA" id="ARBA00022840"/>
    </source>
</evidence>